<protein>
    <submittedName>
        <fullName evidence="2">Uncharacterized protein</fullName>
    </submittedName>
</protein>
<name>A0A0H4TH51_9CAUD</name>
<dbReference type="RefSeq" id="YP_009204125.1">
    <property type="nucleotide sequence ID" value="NC_028860.1"/>
</dbReference>
<accession>A0A0H4TH51</accession>
<evidence type="ECO:0000313" key="2">
    <source>
        <dbReference type="EMBL" id="AKQ07603.1"/>
    </source>
</evidence>
<dbReference type="EMBL" id="KT184694">
    <property type="protein sequence ID" value="AKQ07603.1"/>
    <property type="molecule type" value="Genomic_DNA"/>
</dbReference>
<proteinExistence type="predicted"/>
<dbReference type="GeneID" id="26630639"/>
<dbReference type="KEGG" id="vg:26630639"/>
<dbReference type="Proteomes" id="UP000204421">
    <property type="component" value="Segment"/>
</dbReference>
<sequence length="92" mass="10743">MSDLLRIYEAPDRPGLYLVETQGATFELTTPPQFDMERDYVYSRGPSWVPERHYLRPNYTVSFDMVEYTPPPKPEPRKWSSSMGLRKPKGTS</sequence>
<gene>
    <name evidence="2" type="ORF">SEA_SMEADLEY_35</name>
</gene>
<evidence type="ECO:0000313" key="3">
    <source>
        <dbReference type="Proteomes" id="UP000204421"/>
    </source>
</evidence>
<organism evidence="2 3">
    <name type="scientific">Mycobacterium phage Smeadley</name>
    <dbReference type="NCBI Taxonomy" id="1673873"/>
    <lineage>
        <taxon>Viruses</taxon>
        <taxon>Duplodnaviria</taxon>
        <taxon>Heunggongvirae</taxon>
        <taxon>Uroviricota</taxon>
        <taxon>Caudoviricetes</taxon>
        <taxon>Fromanvirus</taxon>
        <taxon>Fromanvirus astro</taxon>
    </lineage>
</organism>
<reference evidence="2 3" key="1">
    <citation type="submission" date="2015-06" db="EMBL/GenBank/DDBJ databases">
        <authorList>
            <person name="Akther S."/>
            <person name="Anaya M."/>
            <person name="Carvajal B."/>
            <person name="Chen Y."/>
            <person name="Estrada B."/>
            <person name="Gedeon F."/>
            <person name="Golebiewska U.P."/>
            <person name="Gu W."/>
            <person name="Hernandez A."/>
            <person name="Islam T."/>
            <person name="Jin Y."/>
            <person name="Jung S.M.I.N."/>
            <person name="Nieves W."/>
            <person name="Patel N."/>
            <person name="Qu S."/>
            <person name="Sookdeo T."/>
            <person name="Tobar N."/>
            <person name="Victor W."/>
            <person name="Serrano M.G."/>
            <person name="Buck G."/>
            <person name="Lee V."/>
            <person name="Wang Y."/>
            <person name="Carvalho R."/>
            <person name="Voegtly L."/>
            <person name="Shi R."/>
            <person name="Duckworth R."/>
            <person name="Johnson A."/>
            <person name="Loviza R."/>
            <person name="Walstead R."/>
            <person name="Shah Z."/>
            <person name="Kiflezghi M."/>
            <person name="Wade K."/>
            <person name="Delesalle V.A."/>
            <person name="Bradley K.W."/>
            <person name="Asai D.J."/>
            <person name="Bowman C.A."/>
            <person name="Russell D.A."/>
            <person name="Pope W.H."/>
            <person name="Jacobs-Sera D."/>
            <person name="Hendrix R.W."/>
            <person name="Hatfull G.F."/>
        </authorList>
    </citation>
    <scope>NUCLEOTIDE SEQUENCE [LARGE SCALE GENOMIC DNA]</scope>
</reference>
<feature type="region of interest" description="Disordered" evidence="1">
    <location>
        <begin position="70"/>
        <end position="92"/>
    </location>
</feature>
<dbReference type="OrthoDB" id="21430at10239"/>
<evidence type="ECO:0000256" key="1">
    <source>
        <dbReference type="SAM" id="MobiDB-lite"/>
    </source>
</evidence>